<organism evidence="1 2">
    <name type="scientific">Streptomonospora halophila</name>
    <dbReference type="NCBI Taxonomy" id="427369"/>
    <lineage>
        <taxon>Bacteria</taxon>
        <taxon>Bacillati</taxon>
        <taxon>Actinomycetota</taxon>
        <taxon>Actinomycetes</taxon>
        <taxon>Streptosporangiales</taxon>
        <taxon>Nocardiopsidaceae</taxon>
        <taxon>Streptomonospora</taxon>
    </lineage>
</organism>
<name>A0ABP9G215_9ACTN</name>
<evidence type="ECO:0008006" key="3">
    <source>
        <dbReference type="Google" id="ProtNLM"/>
    </source>
</evidence>
<reference evidence="2" key="1">
    <citation type="journal article" date="2019" name="Int. J. Syst. Evol. Microbiol.">
        <title>The Global Catalogue of Microorganisms (GCM) 10K type strain sequencing project: providing services to taxonomists for standard genome sequencing and annotation.</title>
        <authorList>
            <consortium name="The Broad Institute Genomics Platform"/>
            <consortium name="The Broad Institute Genome Sequencing Center for Infectious Disease"/>
            <person name="Wu L."/>
            <person name="Ma J."/>
        </authorList>
    </citation>
    <scope>NUCLEOTIDE SEQUENCE [LARGE SCALE GENOMIC DNA]</scope>
    <source>
        <strain evidence="2">JCM 18123</strain>
    </source>
</reference>
<sequence>MASVARVMASVAGVVGAHSRGPGFTAPGFLLTPDPATGSRAVGAASGVPGSLRTAFRIRTAADSPVGVGMLQCRRTFDRHSRKVPAEARR</sequence>
<evidence type="ECO:0000313" key="2">
    <source>
        <dbReference type="Proteomes" id="UP001499993"/>
    </source>
</evidence>
<keyword evidence="2" id="KW-1185">Reference proteome</keyword>
<gene>
    <name evidence="1" type="ORF">GCM10023224_01010</name>
</gene>
<comment type="caution">
    <text evidence="1">The sequence shown here is derived from an EMBL/GenBank/DDBJ whole genome shotgun (WGS) entry which is preliminary data.</text>
</comment>
<protein>
    <recommendedName>
        <fullName evidence="3">Secreted protein</fullName>
    </recommendedName>
</protein>
<dbReference type="EMBL" id="BAABIK010000001">
    <property type="protein sequence ID" value="GAA4926100.1"/>
    <property type="molecule type" value="Genomic_DNA"/>
</dbReference>
<evidence type="ECO:0000313" key="1">
    <source>
        <dbReference type="EMBL" id="GAA4926100.1"/>
    </source>
</evidence>
<dbReference type="Proteomes" id="UP001499993">
    <property type="component" value="Unassembled WGS sequence"/>
</dbReference>
<dbReference type="RefSeq" id="WP_345554961.1">
    <property type="nucleotide sequence ID" value="NZ_BAABIK010000001.1"/>
</dbReference>
<accession>A0ABP9G215</accession>
<proteinExistence type="predicted"/>